<proteinExistence type="predicted"/>
<name>A0A2K2DIP2_BRADI</name>
<dbReference type="EnsemblPlants" id="PNT74138">
    <property type="protein sequence ID" value="PNT74138"/>
    <property type="gene ID" value="BRADI_1g08703v3"/>
</dbReference>
<organism evidence="1">
    <name type="scientific">Brachypodium distachyon</name>
    <name type="common">Purple false brome</name>
    <name type="synonym">Trachynia distachya</name>
    <dbReference type="NCBI Taxonomy" id="15368"/>
    <lineage>
        <taxon>Eukaryota</taxon>
        <taxon>Viridiplantae</taxon>
        <taxon>Streptophyta</taxon>
        <taxon>Embryophyta</taxon>
        <taxon>Tracheophyta</taxon>
        <taxon>Spermatophyta</taxon>
        <taxon>Magnoliopsida</taxon>
        <taxon>Liliopsida</taxon>
        <taxon>Poales</taxon>
        <taxon>Poaceae</taxon>
        <taxon>BOP clade</taxon>
        <taxon>Pooideae</taxon>
        <taxon>Stipodae</taxon>
        <taxon>Brachypodieae</taxon>
        <taxon>Brachypodium</taxon>
    </lineage>
</organism>
<reference evidence="2" key="3">
    <citation type="submission" date="2018-08" db="UniProtKB">
        <authorList>
            <consortium name="EnsemblPlants"/>
        </authorList>
    </citation>
    <scope>IDENTIFICATION</scope>
    <source>
        <strain evidence="2">cv. Bd21</strain>
    </source>
</reference>
<gene>
    <name evidence="1" type="ORF">BRADI_1g08703v3</name>
</gene>
<sequence length="121" mass="12656">MNRSSPYLKKYLSSAHAGDPSRFLSALGSGWTVGSALRRSSEIMVSASSATLHTQVSVGSTLRSSSRSFSSVASKRAVSCALDARRSVSGCLRADFTLAGLGGVRLGELLADRLVHLIGRA</sequence>
<keyword evidence="3" id="KW-1185">Reference proteome</keyword>
<dbReference type="Proteomes" id="UP000008810">
    <property type="component" value="Chromosome 1"/>
</dbReference>
<evidence type="ECO:0000313" key="3">
    <source>
        <dbReference type="Proteomes" id="UP000008810"/>
    </source>
</evidence>
<dbReference type="EMBL" id="CM000880">
    <property type="protein sequence ID" value="PNT74138.1"/>
    <property type="molecule type" value="Genomic_DNA"/>
</dbReference>
<evidence type="ECO:0000313" key="2">
    <source>
        <dbReference type="EnsemblPlants" id="PNT74138"/>
    </source>
</evidence>
<protein>
    <submittedName>
        <fullName evidence="1 2">Uncharacterized protein</fullName>
    </submittedName>
</protein>
<dbReference type="Gramene" id="PNT74138">
    <property type="protein sequence ID" value="PNT74138"/>
    <property type="gene ID" value="BRADI_1g08703v3"/>
</dbReference>
<dbReference type="AlphaFoldDB" id="A0A2K2DIP2"/>
<reference evidence="1" key="2">
    <citation type="submission" date="2017-06" db="EMBL/GenBank/DDBJ databases">
        <title>WGS assembly of Brachypodium distachyon.</title>
        <authorList>
            <consortium name="The International Brachypodium Initiative"/>
            <person name="Lucas S."/>
            <person name="Harmon-Smith M."/>
            <person name="Lail K."/>
            <person name="Tice H."/>
            <person name="Grimwood J."/>
            <person name="Bruce D."/>
            <person name="Barry K."/>
            <person name="Shu S."/>
            <person name="Lindquist E."/>
            <person name="Wang M."/>
            <person name="Pitluck S."/>
            <person name="Vogel J.P."/>
            <person name="Garvin D.F."/>
            <person name="Mockler T.C."/>
            <person name="Schmutz J."/>
            <person name="Rokhsar D."/>
            <person name="Bevan M.W."/>
        </authorList>
    </citation>
    <scope>NUCLEOTIDE SEQUENCE</scope>
    <source>
        <strain evidence="1">Bd21</strain>
    </source>
</reference>
<accession>A0A2K2DIP2</accession>
<evidence type="ECO:0000313" key="1">
    <source>
        <dbReference type="EMBL" id="PNT74138.1"/>
    </source>
</evidence>
<dbReference type="InParanoid" id="A0A2K2DIP2"/>
<reference evidence="1 2" key="1">
    <citation type="journal article" date="2010" name="Nature">
        <title>Genome sequencing and analysis of the model grass Brachypodium distachyon.</title>
        <authorList>
            <consortium name="International Brachypodium Initiative"/>
        </authorList>
    </citation>
    <scope>NUCLEOTIDE SEQUENCE [LARGE SCALE GENOMIC DNA]</scope>
    <source>
        <strain evidence="1 2">Bd21</strain>
    </source>
</reference>